<evidence type="ECO:0000259" key="5">
    <source>
        <dbReference type="PROSITE" id="PS50887"/>
    </source>
</evidence>
<dbReference type="InterPro" id="IPR035919">
    <property type="entry name" value="EAL_sf"/>
</dbReference>
<dbReference type="Gene3D" id="3.20.20.450">
    <property type="entry name" value="EAL domain"/>
    <property type="match status" value="1"/>
</dbReference>
<sequence>MLLSCEFPIKRLVTRDLLACAPDTSLLEVARLMAARRCSSILVLDGDEAVGIFTESDVLHFDLSNPALATLPVSSAMSGPVQTIQGELLVGEAAVQFKRNGIRHLLVVDERGQRLGMLSQSDVVLNQGAEFFLRMRAVSSIPCHTPLVLAEEMALDEAVAEMRRCGRDAAIISYADGGHGIFTQRDIVRLIANGGGASGTVGQHASRPLRSVQAGQSLYLARKMLAQNKIRHLGVLDDDERLVGLLSFNDILSSIEDEYVSELGAALRERDQALWESRYHLRLADRVFESTLEGVMVTRADGTIERVNPAFETLTGYSAEEAIGRNASMLSSKRQSPEFYQQMWAQLAETGCWQGEIWNRRRDGELYLEHLTISSICDDAGVCTHYAAIFADITQRRMAEERLNYLATHDALTGLPNRSLFGERLEHALRCAQRTQHRSAVLFVDLDRFKLVNDSLGHGVGDELLKMVGERLRACVRETDTVARLGGDEFTLLLEDVGDARHVAHIAQKLLDTIGAPFHITGEEIYVTPSIGVSMYPDDGEDAQTLVLHADRAMYEAKGAGKNNFQFFIGQMNTDTNEQLQIESDLRQALERDELVLHYQPKVDLADGAVVGLEALVRWQHPTLGLLAPGRFIPIAEETALIIPLGQGVLREACRQGRAWLDAGYVFGTMAVNLSLRQLRWEGFLHDVDTILADTGFPAEYLQLELIESQAIDGCAQCEGVLHALAARGISLAIDDFGVGYSSFVYLKSLPLDTLKVDRSLLAGTGHSRRDVAVLRAILAMADALDMTVVMEGVETEDEAAMLRTIGCPQVQGWLFGRAQPAQEVEPRLARLPAASTASYTAPASRPRSPSLAR</sequence>
<feature type="domain" description="CBS" evidence="6">
    <location>
        <begin position="13"/>
        <end position="70"/>
    </location>
</feature>
<dbReference type="SMART" id="SM00267">
    <property type="entry name" value="GGDEF"/>
    <property type="match status" value="1"/>
</dbReference>
<feature type="domain" description="CBS" evidence="6">
    <location>
        <begin position="205"/>
        <end position="262"/>
    </location>
</feature>
<feature type="domain" description="PAS" evidence="2">
    <location>
        <begin position="286"/>
        <end position="326"/>
    </location>
</feature>
<dbReference type="SMART" id="SM00086">
    <property type="entry name" value="PAC"/>
    <property type="match status" value="1"/>
</dbReference>
<dbReference type="PANTHER" id="PTHR44757">
    <property type="entry name" value="DIGUANYLATE CYCLASE DGCP"/>
    <property type="match status" value="1"/>
</dbReference>
<dbReference type="InterPro" id="IPR000160">
    <property type="entry name" value="GGDEF_dom"/>
</dbReference>
<keyword evidence="1" id="KW-0129">CBS domain</keyword>
<evidence type="ECO:0000313" key="8">
    <source>
        <dbReference type="Proteomes" id="UP000566711"/>
    </source>
</evidence>
<evidence type="ECO:0000259" key="6">
    <source>
        <dbReference type="PROSITE" id="PS51371"/>
    </source>
</evidence>
<dbReference type="Pfam" id="PF00563">
    <property type="entry name" value="EAL"/>
    <property type="match status" value="1"/>
</dbReference>
<dbReference type="CDD" id="cd09833">
    <property type="entry name" value="CBS_pair_GGDEF_PAS_repeat1"/>
    <property type="match status" value="1"/>
</dbReference>
<dbReference type="PROSITE" id="PS50113">
    <property type="entry name" value="PAC"/>
    <property type="match status" value="1"/>
</dbReference>
<dbReference type="Pfam" id="PF00990">
    <property type="entry name" value="GGDEF"/>
    <property type="match status" value="1"/>
</dbReference>
<dbReference type="EMBL" id="JACEZS010000021">
    <property type="protein sequence ID" value="MBA5607792.1"/>
    <property type="molecule type" value="Genomic_DNA"/>
</dbReference>
<dbReference type="SUPFAM" id="SSF54631">
    <property type="entry name" value="CBS-domain pair"/>
    <property type="match status" value="2"/>
</dbReference>
<dbReference type="Pfam" id="PF00571">
    <property type="entry name" value="CBS"/>
    <property type="match status" value="3"/>
</dbReference>
<keyword evidence="8" id="KW-1185">Reference proteome</keyword>
<comment type="caution">
    <text evidence="7">The sequence shown here is derived from an EMBL/GenBank/DDBJ whole genome shotgun (WGS) entry which is preliminary data.</text>
</comment>
<dbReference type="InterPro" id="IPR000644">
    <property type="entry name" value="CBS_dom"/>
</dbReference>
<dbReference type="InterPro" id="IPR043128">
    <property type="entry name" value="Rev_trsase/Diguanyl_cyclase"/>
</dbReference>
<dbReference type="CDD" id="cd00130">
    <property type="entry name" value="PAS"/>
    <property type="match status" value="1"/>
</dbReference>
<dbReference type="Gene3D" id="3.30.450.20">
    <property type="entry name" value="PAS domain"/>
    <property type="match status" value="1"/>
</dbReference>
<dbReference type="SUPFAM" id="SSF55785">
    <property type="entry name" value="PYP-like sensor domain (PAS domain)"/>
    <property type="match status" value="1"/>
</dbReference>
<dbReference type="PROSITE" id="PS50112">
    <property type="entry name" value="PAS"/>
    <property type="match status" value="1"/>
</dbReference>
<dbReference type="SUPFAM" id="SSF55073">
    <property type="entry name" value="Nucleotide cyclase"/>
    <property type="match status" value="1"/>
</dbReference>
<dbReference type="InterPro" id="IPR000014">
    <property type="entry name" value="PAS"/>
</dbReference>
<dbReference type="InterPro" id="IPR001633">
    <property type="entry name" value="EAL_dom"/>
</dbReference>
<gene>
    <name evidence="7" type="ORF">H3H36_20770</name>
</gene>
<accession>A0A7W2EKV6</accession>
<dbReference type="InterPro" id="IPR046342">
    <property type="entry name" value="CBS_dom_sf"/>
</dbReference>
<dbReference type="AlphaFoldDB" id="A0A7W2EKV6"/>
<reference evidence="7 8" key="1">
    <citation type="submission" date="2020-07" db="EMBL/GenBank/DDBJ databases">
        <title>Novel species isolated from subtropical streams in China.</title>
        <authorList>
            <person name="Lu H."/>
        </authorList>
    </citation>
    <scope>NUCLEOTIDE SEQUENCE [LARGE SCALE GENOMIC DNA]</scope>
    <source>
        <strain evidence="7 8">FT3S</strain>
    </source>
</reference>
<feature type="domain" description="GGDEF" evidence="5">
    <location>
        <begin position="437"/>
        <end position="570"/>
    </location>
</feature>
<dbReference type="Pfam" id="PF13426">
    <property type="entry name" value="PAS_9"/>
    <property type="match status" value="1"/>
</dbReference>
<evidence type="ECO:0000259" key="2">
    <source>
        <dbReference type="PROSITE" id="PS50112"/>
    </source>
</evidence>
<dbReference type="InterPro" id="IPR029787">
    <property type="entry name" value="Nucleotide_cyclase"/>
</dbReference>
<feature type="domain" description="CBS" evidence="6">
    <location>
        <begin position="77"/>
        <end position="135"/>
    </location>
</feature>
<dbReference type="CDD" id="cd01949">
    <property type="entry name" value="GGDEF"/>
    <property type="match status" value="1"/>
</dbReference>
<feature type="domain" description="EAL" evidence="4">
    <location>
        <begin position="579"/>
        <end position="833"/>
    </location>
</feature>
<evidence type="ECO:0000259" key="4">
    <source>
        <dbReference type="PROSITE" id="PS50883"/>
    </source>
</evidence>
<dbReference type="SMART" id="SM00116">
    <property type="entry name" value="CBS"/>
    <property type="match status" value="3"/>
</dbReference>
<protein>
    <submittedName>
        <fullName evidence="7">EAL domain-containing protein</fullName>
    </submittedName>
</protein>
<dbReference type="CDD" id="cd01948">
    <property type="entry name" value="EAL"/>
    <property type="match status" value="1"/>
</dbReference>
<evidence type="ECO:0000259" key="3">
    <source>
        <dbReference type="PROSITE" id="PS50113"/>
    </source>
</evidence>
<dbReference type="SMART" id="SM00091">
    <property type="entry name" value="PAS"/>
    <property type="match status" value="1"/>
</dbReference>
<dbReference type="RefSeq" id="WP_182219994.1">
    <property type="nucleotide sequence ID" value="NZ_JACEZS010000021.1"/>
</dbReference>
<dbReference type="Gene3D" id="3.30.70.270">
    <property type="match status" value="1"/>
</dbReference>
<dbReference type="SUPFAM" id="SSF141868">
    <property type="entry name" value="EAL domain-like"/>
    <property type="match status" value="1"/>
</dbReference>
<dbReference type="PROSITE" id="PS50883">
    <property type="entry name" value="EAL"/>
    <property type="match status" value="1"/>
</dbReference>
<name>A0A7W2EKV6_9BURK</name>
<dbReference type="Gene3D" id="3.10.580.10">
    <property type="entry name" value="CBS-domain"/>
    <property type="match status" value="2"/>
</dbReference>
<dbReference type="SMART" id="SM00052">
    <property type="entry name" value="EAL"/>
    <property type="match status" value="1"/>
</dbReference>
<proteinExistence type="predicted"/>
<dbReference type="InterPro" id="IPR052155">
    <property type="entry name" value="Biofilm_reg_signaling"/>
</dbReference>
<organism evidence="7 8">
    <name type="scientific">Rugamonas fusca</name>
    <dbReference type="NCBI Taxonomy" id="2758568"/>
    <lineage>
        <taxon>Bacteria</taxon>
        <taxon>Pseudomonadati</taxon>
        <taxon>Pseudomonadota</taxon>
        <taxon>Betaproteobacteria</taxon>
        <taxon>Burkholderiales</taxon>
        <taxon>Oxalobacteraceae</taxon>
        <taxon>Telluria group</taxon>
        <taxon>Rugamonas</taxon>
    </lineage>
</organism>
<dbReference type="NCBIfam" id="TIGR00254">
    <property type="entry name" value="GGDEF"/>
    <property type="match status" value="1"/>
</dbReference>
<dbReference type="FunFam" id="3.30.70.270:FF:000001">
    <property type="entry name" value="Diguanylate cyclase domain protein"/>
    <property type="match status" value="1"/>
</dbReference>
<dbReference type="PROSITE" id="PS51371">
    <property type="entry name" value="CBS"/>
    <property type="match status" value="3"/>
</dbReference>
<dbReference type="InterPro" id="IPR035965">
    <property type="entry name" value="PAS-like_dom_sf"/>
</dbReference>
<dbReference type="Proteomes" id="UP000566711">
    <property type="component" value="Unassembled WGS sequence"/>
</dbReference>
<dbReference type="GO" id="GO:0003824">
    <property type="term" value="F:catalytic activity"/>
    <property type="evidence" value="ECO:0007669"/>
    <property type="project" value="UniProtKB-ARBA"/>
</dbReference>
<dbReference type="PANTHER" id="PTHR44757:SF2">
    <property type="entry name" value="BIOFILM ARCHITECTURE MAINTENANCE PROTEIN MBAA"/>
    <property type="match status" value="1"/>
</dbReference>
<evidence type="ECO:0000313" key="7">
    <source>
        <dbReference type="EMBL" id="MBA5607792.1"/>
    </source>
</evidence>
<dbReference type="NCBIfam" id="TIGR00229">
    <property type="entry name" value="sensory_box"/>
    <property type="match status" value="1"/>
</dbReference>
<dbReference type="InterPro" id="IPR001610">
    <property type="entry name" value="PAC"/>
</dbReference>
<dbReference type="InterPro" id="IPR000700">
    <property type="entry name" value="PAS-assoc_C"/>
</dbReference>
<dbReference type="PROSITE" id="PS50887">
    <property type="entry name" value="GGDEF"/>
    <property type="match status" value="1"/>
</dbReference>
<feature type="domain" description="PAC" evidence="3">
    <location>
        <begin position="353"/>
        <end position="405"/>
    </location>
</feature>
<evidence type="ECO:0000256" key="1">
    <source>
        <dbReference type="PROSITE-ProRule" id="PRU00703"/>
    </source>
</evidence>